<evidence type="ECO:0000259" key="1">
    <source>
        <dbReference type="Pfam" id="PF13460"/>
    </source>
</evidence>
<dbReference type="InterPro" id="IPR051606">
    <property type="entry name" value="Polyketide_Oxido-like"/>
</dbReference>
<dbReference type="PANTHER" id="PTHR43355">
    <property type="entry name" value="FLAVIN REDUCTASE (NADPH)"/>
    <property type="match status" value="1"/>
</dbReference>
<comment type="caution">
    <text evidence="2">The sequence shown here is derived from an EMBL/GenBank/DDBJ whole genome shotgun (WGS) entry which is preliminary data.</text>
</comment>
<gene>
    <name evidence="2" type="ORF">DZ860_05240</name>
</gene>
<organism evidence="2 3">
    <name type="scientific">Vibrio sinensis</name>
    <dbReference type="NCBI Taxonomy" id="2302434"/>
    <lineage>
        <taxon>Bacteria</taxon>
        <taxon>Pseudomonadati</taxon>
        <taxon>Pseudomonadota</taxon>
        <taxon>Gammaproteobacteria</taxon>
        <taxon>Vibrionales</taxon>
        <taxon>Vibrionaceae</taxon>
        <taxon>Vibrio</taxon>
    </lineage>
</organism>
<dbReference type="AlphaFoldDB" id="A0A3A6QXU9"/>
<evidence type="ECO:0000313" key="2">
    <source>
        <dbReference type="EMBL" id="RJX73637.1"/>
    </source>
</evidence>
<sequence>MDKNVKKKKILILGGSGGVGQWLTQLANEQQYQVTVLLRSTSQYQPPQGVHIIRGNVLDSQVIDNAVQGQDAIISTIGIMRSQANNPWSKLISPVDLNSSLSNSLVTAMKKHNIERIIAISAAGVAESEASMSLAMKLLVKLSNIRKTFSDFANMETTFSQSGLDTLCVRPVGLVDNQAQRLSSIVDKFQLSSQISKKDVALWMLNAVERPAKFSHPTEMIGWR</sequence>
<dbReference type="PANTHER" id="PTHR43355:SF2">
    <property type="entry name" value="FLAVIN REDUCTASE (NADPH)"/>
    <property type="match status" value="1"/>
</dbReference>
<accession>A0A3A6QXU9</accession>
<evidence type="ECO:0000313" key="3">
    <source>
        <dbReference type="Proteomes" id="UP000273252"/>
    </source>
</evidence>
<dbReference type="SUPFAM" id="SSF51735">
    <property type="entry name" value="NAD(P)-binding Rossmann-fold domains"/>
    <property type="match status" value="1"/>
</dbReference>
<dbReference type="GO" id="GO:0004074">
    <property type="term" value="F:biliverdin reductase [NAD(P)H] activity"/>
    <property type="evidence" value="ECO:0007669"/>
    <property type="project" value="TreeGrafter"/>
</dbReference>
<dbReference type="InterPro" id="IPR016040">
    <property type="entry name" value="NAD(P)-bd_dom"/>
</dbReference>
<dbReference type="GO" id="GO:0042602">
    <property type="term" value="F:riboflavin reductase (NADPH) activity"/>
    <property type="evidence" value="ECO:0007669"/>
    <property type="project" value="TreeGrafter"/>
</dbReference>
<dbReference type="RefSeq" id="WP_120029878.1">
    <property type="nucleotide sequence ID" value="NZ_QVMU01000003.1"/>
</dbReference>
<dbReference type="OrthoDB" id="9776313at2"/>
<name>A0A3A6QXU9_9VIBR</name>
<dbReference type="InterPro" id="IPR036291">
    <property type="entry name" value="NAD(P)-bd_dom_sf"/>
</dbReference>
<feature type="domain" description="NAD(P)-binding" evidence="1">
    <location>
        <begin position="14"/>
        <end position="211"/>
    </location>
</feature>
<protein>
    <submittedName>
        <fullName evidence="2">NAD-dependent epimerase/dehydratase family protein</fullName>
    </submittedName>
</protein>
<dbReference type="Gene3D" id="3.40.50.720">
    <property type="entry name" value="NAD(P)-binding Rossmann-like Domain"/>
    <property type="match status" value="1"/>
</dbReference>
<proteinExistence type="predicted"/>
<dbReference type="EMBL" id="QVMU01000003">
    <property type="protein sequence ID" value="RJX73637.1"/>
    <property type="molecule type" value="Genomic_DNA"/>
</dbReference>
<dbReference type="Proteomes" id="UP000273252">
    <property type="component" value="Unassembled WGS sequence"/>
</dbReference>
<keyword evidence="3" id="KW-1185">Reference proteome</keyword>
<reference evidence="2 3" key="1">
    <citation type="submission" date="2018-08" db="EMBL/GenBank/DDBJ databases">
        <title>Vibrio isolated from the Eastern China Marginal Seas.</title>
        <authorList>
            <person name="Li Y."/>
        </authorList>
    </citation>
    <scope>NUCLEOTIDE SEQUENCE [LARGE SCALE GENOMIC DNA]</scope>
    <source>
        <strain evidence="2 3">BEI233</strain>
    </source>
</reference>
<dbReference type="Pfam" id="PF13460">
    <property type="entry name" value="NAD_binding_10"/>
    <property type="match status" value="1"/>
</dbReference>